<feature type="transmembrane region" description="Helical" evidence="8">
    <location>
        <begin position="143"/>
        <end position="163"/>
    </location>
</feature>
<comment type="similarity">
    <text evidence="2">Belongs to the amino acid-polyamine-organocation (APC) superfamily. Spore germination protein (SGP) (TC 2.A.3.9) family.</text>
</comment>
<evidence type="ECO:0000256" key="4">
    <source>
        <dbReference type="ARBA" id="ARBA00022544"/>
    </source>
</evidence>
<keyword evidence="4" id="KW-0309">Germination</keyword>
<reference evidence="9 10" key="1">
    <citation type="journal article" date="2012" name="Front. Microbiol.">
        <title>Redundancy and modularity in membrane-associated dissimilatory nitrate reduction in Bacillus.</title>
        <authorList>
            <person name="Heylen K."/>
            <person name="Keltjens J."/>
        </authorList>
    </citation>
    <scope>NUCLEOTIDE SEQUENCE [LARGE SCALE GENOMIC DNA]</scope>
    <source>
        <strain evidence="10">LMG 21833T</strain>
    </source>
</reference>
<feature type="transmembrane region" description="Helical" evidence="8">
    <location>
        <begin position="111"/>
        <end position="136"/>
    </location>
</feature>
<keyword evidence="10" id="KW-1185">Reference proteome</keyword>
<dbReference type="Gene3D" id="1.20.1740.10">
    <property type="entry name" value="Amino acid/polyamine transporter I"/>
    <property type="match status" value="1"/>
</dbReference>
<dbReference type="STRING" id="1117379.BABA_11161"/>
<evidence type="ECO:0000313" key="9">
    <source>
        <dbReference type="EMBL" id="EKN69129.1"/>
    </source>
</evidence>
<feature type="transmembrane region" description="Helical" evidence="8">
    <location>
        <begin position="217"/>
        <end position="240"/>
    </location>
</feature>
<dbReference type="GO" id="GO:0016020">
    <property type="term" value="C:membrane"/>
    <property type="evidence" value="ECO:0007669"/>
    <property type="project" value="UniProtKB-SubCell"/>
</dbReference>
<evidence type="ECO:0000256" key="8">
    <source>
        <dbReference type="SAM" id="Phobius"/>
    </source>
</evidence>
<gene>
    <name evidence="9" type="ORF">BABA_11161</name>
</gene>
<dbReference type="Proteomes" id="UP000006316">
    <property type="component" value="Unassembled WGS sequence"/>
</dbReference>
<dbReference type="AlphaFoldDB" id="K6DLD8"/>
<keyword evidence="7 8" id="KW-0472">Membrane</keyword>
<comment type="subcellular location">
    <subcellularLocation>
        <location evidence="1">Membrane</location>
        <topology evidence="1">Multi-pass membrane protein</topology>
    </subcellularLocation>
</comment>
<dbReference type="PANTHER" id="PTHR34975:SF2">
    <property type="entry name" value="SPORE GERMINATION PROTEIN A2"/>
    <property type="match status" value="1"/>
</dbReference>
<proteinExistence type="inferred from homology"/>
<feature type="transmembrane region" description="Helical" evidence="8">
    <location>
        <begin position="269"/>
        <end position="294"/>
    </location>
</feature>
<accession>K6DLD8</accession>
<dbReference type="PATRIC" id="fig|1117379.3.peg.2328"/>
<feature type="transmembrane region" description="Helical" evidence="8">
    <location>
        <begin position="306"/>
        <end position="325"/>
    </location>
</feature>
<dbReference type="PANTHER" id="PTHR34975">
    <property type="entry name" value="SPORE GERMINATION PROTEIN A2"/>
    <property type="match status" value="1"/>
</dbReference>
<evidence type="ECO:0000256" key="3">
    <source>
        <dbReference type="ARBA" id="ARBA00022448"/>
    </source>
</evidence>
<dbReference type="eggNOG" id="COG0814">
    <property type="taxonomic scope" value="Bacteria"/>
</dbReference>
<evidence type="ECO:0000256" key="5">
    <source>
        <dbReference type="ARBA" id="ARBA00022692"/>
    </source>
</evidence>
<protein>
    <submittedName>
        <fullName evidence="9">Spore germination protein</fullName>
    </submittedName>
</protein>
<keyword evidence="3" id="KW-0813">Transport</keyword>
<dbReference type="EMBL" id="AJLS01000059">
    <property type="protein sequence ID" value="EKN69129.1"/>
    <property type="molecule type" value="Genomic_DNA"/>
</dbReference>
<feature type="transmembrane region" description="Helical" evidence="8">
    <location>
        <begin position="83"/>
        <end position="105"/>
    </location>
</feature>
<evidence type="ECO:0000256" key="1">
    <source>
        <dbReference type="ARBA" id="ARBA00004141"/>
    </source>
</evidence>
<name>K6DLD8_9BACI</name>
<evidence type="ECO:0000256" key="6">
    <source>
        <dbReference type="ARBA" id="ARBA00022989"/>
    </source>
</evidence>
<feature type="transmembrane region" description="Helical" evidence="8">
    <location>
        <begin position="183"/>
        <end position="205"/>
    </location>
</feature>
<keyword evidence="5 8" id="KW-0812">Transmembrane</keyword>
<dbReference type="InterPro" id="IPR004761">
    <property type="entry name" value="Spore_GerAB"/>
</dbReference>
<keyword evidence="6 8" id="KW-1133">Transmembrane helix</keyword>
<dbReference type="Pfam" id="PF03845">
    <property type="entry name" value="Spore_permease"/>
    <property type="match status" value="1"/>
</dbReference>
<sequence>MIKHKKNQITFMQYILLIHGVQAGVGLLTLPSELAEKAGTDGWISIIIGWFLSTLAGLLIVQVMKKYPNGTILDLLTHCFGKWVGKMAAFVFGLYFAFLASIIFVRECLFIQFWILPQTGLIILMLLLSIPTYLIVRNNITVLARYSELVFFMTIWLVFFYFSPLKEAHWLHLLPIVKEGWNPIFIAVKITIFSFTGFEIVYFLYPSLKEKQKAASGLIIANTLTLLVFLTITIVIFAFFSPDEITQFKEPTISVLKIVEFKFLERIEIVFLSFYVFVISTTVLPLMYSTVFCFSQLFGSQNHSKYVGWYLLLNLVYLLFTSPSFDRNDQLQKLVQPLTIALAYIFPFCLLVYVWLRDLVKRRAHL</sequence>
<dbReference type="NCBIfam" id="TIGR00912">
    <property type="entry name" value="2A0309"/>
    <property type="match status" value="1"/>
</dbReference>
<organism evidence="9 10">
    <name type="scientific">Neobacillus bataviensis LMG 21833</name>
    <dbReference type="NCBI Taxonomy" id="1117379"/>
    <lineage>
        <taxon>Bacteria</taxon>
        <taxon>Bacillati</taxon>
        <taxon>Bacillota</taxon>
        <taxon>Bacilli</taxon>
        <taxon>Bacillales</taxon>
        <taxon>Bacillaceae</taxon>
        <taxon>Neobacillus</taxon>
    </lineage>
</organism>
<evidence type="ECO:0000313" key="10">
    <source>
        <dbReference type="Proteomes" id="UP000006316"/>
    </source>
</evidence>
<dbReference type="GO" id="GO:0009847">
    <property type="term" value="P:spore germination"/>
    <property type="evidence" value="ECO:0007669"/>
    <property type="project" value="InterPro"/>
</dbReference>
<feature type="transmembrane region" description="Helical" evidence="8">
    <location>
        <begin position="42"/>
        <end position="63"/>
    </location>
</feature>
<evidence type="ECO:0000256" key="2">
    <source>
        <dbReference type="ARBA" id="ARBA00007998"/>
    </source>
</evidence>
<feature type="transmembrane region" description="Helical" evidence="8">
    <location>
        <begin position="337"/>
        <end position="356"/>
    </location>
</feature>
<feature type="transmembrane region" description="Helical" evidence="8">
    <location>
        <begin position="12"/>
        <end position="30"/>
    </location>
</feature>
<comment type="caution">
    <text evidence="9">The sequence shown here is derived from an EMBL/GenBank/DDBJ whole genome shotgun (WGS) entry which is preliminary data.</text>
</comment>
<evidence type="ECO:0000256" key="7">
    <source>
        <dbReference type="ARBA" id="ARBA00023136"/>
    </source>
</evidence>
<dbReference type="RefSeq" id="WP_007085249.1">
    <property type="nucleotide sequence ID" value="NZ_AJLS01000059.1"/>
</dbReference>